<dbReference type="GeneID" id="68108685"/>
<dbReference type="VEuPathDB" id="AmoebaDB:FDP41_001467"/>
<dbReference type="OrthoDB" id="10261422at2759"/>
<dbReference type="VEuPathDB" id="AmoebaDB:NfTy_046230"/>
<gene>
    <name evidence="2" type="ORF">FDP41_001467</name>
</gene>
<protein>
    <submittedName>
        <fullName evidence="2">Uncharacterized protein</fullName>
    </submittedName>
</protein>
<evidence type="ECO:0000256" key="1">
    <source>
        <dbReference type="SAM" id="MobiDB-lite"/>
    </source>
</evidence>
<dbReference type="AlphaFoldDB" id="A0A6A5C2L9"/>
<feature type="compositionally biased region" description="Low complexity" evidence="1">
    <location>
        <begin position="8"/>
        <end position="19"/>
    </location>
</feature>
<dbReference type="RefSeq" id="XP_044564202.1">
    <property type="nucleotide sequence ID" value="XM_044704554.1"/>
</dbReference>
<comment type="caution">
    <text evidence="2">The sequence shown here is derived from an EMBL/GenBank/DDBJ whole genome shotgun (WGS) entry which is preliminary data.</text>
</comment>
<proteinExistence type="predicted"/>
<accession>A0A6A5C2L9</accession>
<feature type="region of interest" description="Disordered" evidence="1">
    <location>
        <begin position="1"/>
        <end position="31"/>
    </location>
</feature>
<keyword evidence="3" id="KW-1185">Reference proteome</keyword>
<sequence>MPEKEEQSFPSVTSSSSECSSRKDDDAPITTSAISLTSNPYNGSKLFRYVMDYLNEVKTKPKDLVLECEEVSMQVLDNENGFKYVMRKMDGKEELEEAFFIEYLEKYCHEYHRFLFDQEQSSSSDSSNDAEISPTTIQHVIEMQSSTTLIEDVTEEMN</sequence>
<reference evidence="2 3" key="1">
    <citation type="journal article" date="2019" name="Sci. Rep.">
        <title>Nanopore sequencing improves the draft genome of the human pathogenic amoeba Naegleria fowleri.</title>
        <authorList>
            <person name="Liechti N."/>
            <person name="Schurch N."/>
            <person name="Bruggmann R."/>
            <person name="Wittwer M."/>
        </authorList>
    </citation>
    <scope>NUCLEOTIDE SEQUENCE [LARGE SCALE GENOMIC DNA]</scope>
    <source>
        <strain evidence="2 3">ATCC 30894</strain>
    </source>
</reference>
<dbReference type="EMBL" id="VFQX01000026">
    <property type="protein sequence ID" value="KAF0979489.1"/>
    <property type="molecule type" value="Genomic_DNA"/>
</dbReference>
<evidence type="ECO:0000313" key="3">
    <source>
        <dbReference type="Proteomes" id="UP000444721"/>
    </source>
</evidence>
<dbReference type="Proteomes" id="UP000444721">
    <property type="component" value="Unassembled WGS sequence"/>
</dbReference>
<dbReference type="VEuPathDB" id="AmoebaDB:NF0026600"/>
<organism evidence="2 3">
    <name type="scientific">Naegleria fowleri</name>
    <name type="common">Brain eating amoeba</name>
    <dbReference type="NCBI Taxonomy" id="5763"/>
    <lineage>
        <taxon>Eukaryota</taxon>
        <taxon>Discoba</taxon>
        <taxon>Heterolobosea</taxon>
        <taxon>Tetramitia</taxon>
        <taxon>Eutetramitia</taxon>
        <taxon>Vahlkampfiidae</taxon>
        <taxon>Naegleria</taxon>
    </lineage>
</organism>
<name>A0A6A5C2L9_NAEFO</name>
<evidence type="ECO:0000313" key="2">
    <source>
        <dbReference type="EMBL" id="KAF0979489.1"/>
    </source>
</evidence>